<dbReference type="RefSeq" id="WP_184997789.1">
    <property type="nucleotide sequence ID" value="NZ_BOMK01000046.1"/>
</dbReference>
<dbReference type="EMBL" id="JACHNH010000001">
    <property type="protein sequence ID" value="MBB4766678.1"/>
    <property type="molecule type" value="Genomic_DNA"/>
</dbReference>
<dbReference type="AlphaFoldDB" id="A0A7W7I573"/>
<gene>
    <name evidence="1" type="ORF">BJ971_007234</name>
</gene>
<name>A0A7W7I573_9ACTN</name>
<protein>
    <recommendedName>
        <fullName evidence="3">Spore-associated protein A</fullName>
    </recommendedName>
</protein>
<proteinExistence type="predicted"/>
<evidence type="ECO:0000313" key="1">
    <source>
        <dbReference type="EMBL" id="MBB4766678.1"/>
    </source>
</evidence>
<evidence type="ECO:0008006" key="3">
    <source>
        <dbReference type="Google" id="ProtNLM"/>
    </source>
</evidence>
<dbReference type="Proteomes" id="UP000578112">
    <property type="component" value="Unassembled WGS sequence"/>
</dbReference>
<comment type="caution">
    <text evidence="1">The sequence shown here is derived from an EMBL/GenBank/DDBJ whole genome shotgun (WGS) entry which is preliminary data.</text>
</comment>
<evidence type="ECO:0000313" key="2">
    <source>
        <dbReference type="Proteomes" id="UP000578112"/>
    </source>
</evidence>
<reference evidence="1 2" key="1">
    <citation type="submission" date="2020-08" db="EMBL/GenBank/DDBJ databases">
        <title>Sequencing the genomes of 1000 actinobacteria strains.</title>
        <authorList>
            <person name="Klenk H.-P."/>
        </authorList>
    </citation>
    <scope>NUCLEOTIDE SEQUENCE [LARGE SCALE GENOMIC DNA]</scope>
    <source>
        <strain evidence="1 2">DSM 43149</strain>
    </source>
</reference>
<accession>A0A7W7I573</accession>
<keyword evidence="2" id="KW-1185">Reference proteome</keyword>
<organism evidence="1 2">
    <name type="scientific">Actinoplanes digitatis</name>
    <dbReference type="NCBI Taxonomy" id="1868"/>
    <lineage>
        <taxon>Bacteria</taxon>
        <taxon>Bacillati</taxon>
        <taxon>Actinomycetota</taxon>
        <taxon>Actinomycetes</taxon>
        <taxon>Micromonosporales</taxon>
        <taxon>Micromonosporaceae</taxon>
        <taxon>Actinoplanes</taxon>
    </lineage>
</organism>
<sequence length="126" mass="13009">MAAAAAIATVVVDVAPASAGAYGCAGVAVDSDTITRGGRTLGWLTFYWDSASGDNCAVMVKNGDVLPGRVPMQVAIHQAEAPYRTVQDPGNYTWYAGPVKVDGRNKCVWANGHIDGVGGVIDDHCG</sequence>